<accession>Q57137</accession>
<reference evidence="1" key="1">
    <citation type="submission" date="1994-04" db="EMBL/GenBank/DDBJ databases">
        <authorList>
            <person name="Van Spanning R.J.M."/>
        </authorList>
    </citation>
    <scope>NUCLEOTIDE SEQUENCE</scope>
</reference>
<sequence length="66" mass="7025">MRFQIGRVDHHGLFLAVVGGQPDHHPGENAFLAPTLPPAVERLVRPILPGGISPAQTIAIDEDNPA</sequence>
<proteinExistence type="predicted"/>
<protein>
    <submittedName>
        <fullName evidence="1">Uncharacterized protein</fullName>
    </submittedName>
</protein>
<dbReference type="EMBL" id="U08856">
    <property type="protein sequence ID" value="AAA82147.1"/>
    <property type="molecule type" value="Genomic_DNA"/>
</dbReference>
<organism evidence="1">
    <name type="scientific">Paracoccus denitrificans</name>
    <dbReference type="NCBI Taxonomy" id="266"/>
    <lineage>
        <taxon>Bacteria</taxon>
        <taxon>Pseudomonadati</taxon>
        <taxon>Pseudomonadota</taxon>
        <taxon>Alphaproteobacteria</taxon>
        <taxon>Rhodobacterales</taxon>
        <taxon>Paracoccaceae</taxon>
        <taxon>Paracoccus</taxon>
    </lineage>
</organism>
<evidence type="ECO:0000313" key="2">
    <source>
        <dbReference type="EMBL" id="AAC43508.1"/>
    </source>
</evidence>
<reference evidence="1" key="2">
    <citation type="journal article" date="1995" name="J. Bacteriol.">
        <title>Integration of heterologous DNA into the genome of Paracoccus denitrificans is mediated by a family of IS1248-related elements and a second type of integrative recombination event.</title>
        <authorList>
            <person name="Van Spanning R.J."/>
            <person name="Reijnders W.N."/>
            <person name="Stouthamer A.H."/>
        </authorList>
    </citation>
    <scope>NUCLEOTIDE SEQUENCE</scope>
</reference>
<evidence type="ECO:0000313" key="1">
    <source>
        <dbReference type="EMBL" id="AAA82147.1"/>
    </source>
</evidence>
<name>Q57137_PARDE</name>
<dbReference type="EMBL" id="U08864">
    <property type="protein sequence ID" value="AAC43508.1"/>
    <property type="molecule type" value="Genomic_DNA"/>
</dbReference>
<reference evidence="2" key="3">
    <citation type="journal article" date="1995" name="Plasmid">
        <title>Isolation and characterization of a novel insertion sequence element, IS1248, in Paracoccus denitrificans.</title>
        <authorList>
            <person name="van Spanning R.J.M."/>
            <person name="de Boer A.P.N."/>
            <person name="Slotboom D.J."/>
            <person name="Reijnders W.N.M."/>
            <person name="Stouthamer A.H."/>
        </authorList>
    </citation>
    <scope>NUCLEOTIDE SEQUENCE</scope>
</reference>
<dbReference type="AlphaFoldDB" id="Q57137"/>